<feature type="domain" description="Thiamine pyrophosphate enzyme N-terminal TPP-binding" evidence="6">
    <location>
        <begin position="20"/>
        <end position="121"/>
    </location>
</feature>
<dbReference type="SUPFAM" id="SSF52518">
    <property type="entry name" value="Thiamin diphosphate-binding fold (THDP-binding)"/>
    <property type="match status" value="2"/>
</dbReference>
<dbReference type="CDD" id="cd02002">
    <property type="entry name" value="TPP_BFDC"/>
    <property type="match status" value="1"/>
</dbReference>
<protein>
    <submittedName>
        <fullName evidence="7">Thiamine pyrophosphate-dependent enzyme</fullName>
    </submittedName>
</protein>
<evidence type="ECO:0000256" key="3">
    <source>
        <dbReference type="RuleBase" id="RU362132"/>
    </source>
</evidence>
<dbReference type="InterPro" id="IPR029035">
    <property type="entry name" value="DHS-like_NAD/FAD-binding_dom"/>
</dbReference>
<dbReference type="EMBL" id="JBHSMG010000001">
    <property type="protein sequence ID" value="MFC5500891.1"/>
    <property type="molecule type" value="Genomic_DNA"/>
</dbReference>
<comment type="caution">
    <text evidence="7">The sequence shown here is derived from an EMBL/GenBank/DDBJ whole genome shotgun (WGS) entry which is preliminary data.</text>
</comment>
<dbReference type="InterPro" id="IPR012000">
    <property type="entry name" value="Thiamin_PyroP_enz_cen_dom"/>
</dbReference>
<dbReference type="RefSeq" id="WP_386738500.1">
    <property type="nucleotide sequence ID" value="NZ_JBHSMG010000001.1"/>
</dbReference>
<gene>
    <name evidence="7" type="ORF">ACFPJ4_01410</name>
</gene>
<dbReference type="Pfam" id="PF02776">
    <property type="entry name" value="TPP_enzyme_N"/>
    <property type="match status" value="1"/>
</dbReference>
<evidence type="ECO:0000313" key="8">
    <source>
        <dbReference type="Proteomes" id="UP001596039"/>
    </source>
</evidence>
<dbReference type="InterPro" id="IPR011766">
    <property type="entry name" value="TPP_enzyme_TPP-bd"/>
</dbReference>
<accession>A0ABW0NLM6</accession>
<dbReference type="InterPro" id="IPR045229">
    <property type="entry name" value="TPP_enz"/>
</dbReference>
<evidence type="ECO:0000259" key="5">
    <source>
        <dbReference type="Pfam" id="PF02775"/>
    </source>
</evidence>
<evidence type="ECO:0000256" key="1">
    <source>
        <dbReference type="ARBA" id="ARBA00007812"/>
    </source>
</evidence>
<comment type="similarity">
    <text evidence="1 3">Belongs to the TPP enzyme family.</text>
</comment>
<dbReference type="Pfam" id="PF00205">
    <property type="entry name" value="TPP_enzyme_M"/>
    <property type="match status" value="1"/>
</dbReference>
<evidence type="ECO:0000259" key="4">
    <source>
        <dbReference type="Pfam" id="PF00205"/>
    </source>
</evidence>
<proteinExistence type="inferred from homology"/>
<dbReference type="InterPro" id="IPR000399">
    <property type="entry name" value="TPP-bd_CS"/>
</dbReference>
<evidence type="ECO:0000256" key="2">
    <source>
        <dbReference type="ARBA" id="ARBA00023052"/>
    </source>
</evidence>
<name>A0ABW0NLM6_9MICO</name>
<dbReference type="SUPFAM" id="SSF52467">
    <property type="entry name" value="DHS-like NAD/FAD-binding domain"/>
    <property type="match status" value="1"/>
</dbReference>
<dbReference type="PANTHER" id="PTHR18968:SF133">
    <property type="entry name" value="BENZOYLFORMATE DECARBOXYLASE"/>
    <property type="match status" value="1"/>
</dbReference>
<dbReference type="Gene3D" id="3.40.50.970">
    <property type="match status" value="2"/>
</dbReference>
<dbReference type="PANTHER" id="PTHR18968">
    <property type="entry name" value="THIAMINE PYROPHOSPHATE ENZYMES"/>
    <property type="match status" value="1"/>
</dbReference>
<dbReference type="PROSITE" id="PS00187">
    <property type="entry name" value="TPP_ENZYMES"/>
    <property type="match status" value="1"/>
</dbReference>
<organism evidence="7 8">
    <name type="scientific">Lysinimonas soli</name>
    <dbReference type="NCBI Taxonomy" id="1074233"/>
    <lineage>
        <taxon>Bacteria</taxon>
        <taxon>Bacillati</taxon>
        <taxon>Actinomycetota</taxon>
        <taxon>Actinomycetes</taxon>
        <taxon>Micrococcales</taxon>
        <taxon>Microbacteriaceae</taxon>
        <taxon>Lysinimonas</taxon>
    </lineage>
</organism>
<dbReference type="Proteomes" id="UP001596039">
    <property type="component" value="Unassembled WGS sequence"/>
</dbReference>
<evidence type="ECO:0000313" key="7">
    <source>
        <dbReference type="EMBL" id="MFC5500891.1"/>
    </source>
</evidence>
<dbReference type="InterPro" id="IPR029061">
    <property type="entry name" value="THDP-binding"/>
</dbReference>
<sequence length="546" mass="57290">MTAVTDAATPVAESPSLVRTVRDACWEVFRTLGLTRFFANPGSTEVPLLAGFPDDFDFILGLHETSVVGMATGWALARSAPALVLLHTTAGLGNAVGALATARENRVPLVVLVGQQDRRHLVSEPFLTGRLEDLAGDYPVWVGTPPRAKDLPDIITRAYHEAELRRGPALVIVPMDDWLESAPTTRSASPVKIEAGVELPGTAATRLATALGSAARPVIVAGSGAATLRSWAALEQISAKLGAPVWQEPFGARPGFRQNAASFRGLLSAGRAGVRDQLAGHDLVFVVGAQSLRQYGYEPGPLFAEGTRVIVLSDEIGKAVVSTADLAVVASVDSTLEALARHLPGGPDGVGDTPLPAPPASDVLTPPQVYGALARRLDADAAVFEETPSSRDDLVRYCPARSPLGYISAAMGGLGFAMPTAVGLRMASPKRQVVAIVGDGSAIYSIQALWSAQRYEAGVLFVILANGRYAIMDRLASLAGGMRPWPGFGDLSFEQLAAGFGCRSQLVTTVDELDEALDVLVPLLREGTEPMVLIADVAADAEAVLE</sequence>
<dbReference type="Gene3D" id="3.40.50.1220">
    <property type="entry name" value="TPP-binding domain"/>
    <property type="match status" value="1"/>
</dbReference>
<keyword evidence="8" id="KW-1185">Reference proteome</keyword>
<dbReference type="Pfam" id="PF02775">
    <property type="entry name" value="TPP_enzyme_C"/>
    <property type="match status" value="1"/>
</dbReference>
<dbReference type="CDD" id="cd07035">
    <property type="entry name" value="TPP_PYR_POX_like"/>
    <property type="match status" value="1"/>
</dbReference>
<feature type="domain" description="Thiamine pyrophosphate enzyme TPP-binding" evidence="5">
    <location>
        <begin position="395"/>
        <end position="532"/>
    </location>
</feature>
<reference evidence="8" key="1">
    <citation type="journal article" date="2019" name="Int. J. Syst. Evol. Microbiol.">
        <title>The Global Catalogue of Microorganisms (GCM) 10K type strain sequencing project: providing services to taxonomists for standard genome sequencing and annotation.</title>
        <authorList>
            <consortium name="The Broad Institute Genomics Platform"/>
            <consortium name="The Broad Institute Genome Sequencing Center for Infectious Disease"/>
            <person name="Wu L."/>
            <person name="Ma J."/>
        </authorList>
    </citation>
    <scope>NUCLEOTIDE SEQUENCE [LARGE SCALE GENOMIC DNA]</scope>
    <source>
        <strain evidence="8">CGMCC 4.6997</strain>
    </source>
</reference>
<dbReference type="InterPro" id="IPR012001">
    <property type="entry name" value="Thiamin_PyroP_enz_TPP-bd_dom"/>
</dbReference>
<feature type="domain" description="Thiamine pyrophosphate enzyme central" evidence="4">
    <location>
        <begin position="206"/>
        <end position="339"/>
    </location>
</feature>
<keyword evidence="2 3" id="KW-0786">Thiamine pyrophosphate</keyword>
<evidence type="ECO:0000259" key="6">
    <source>
        <dbReference type="Pfam" id="PF02776"/>
    </source>
</evidence>